<evidence type="ECO:0000256" key="1">
    <source>
        <dbReference type="ARBA" id="ARBA00004370"/>
    </source>
</evidence>
<keyword evidence="4" id="KW-0342">GTP-binding</keyword>
<dbReference type="SUPFAM" id="SSF52540">
    <property type="entry name" value="P-loop containing nucleoside triphosphate hydrolases"/>
    <property type="match status" value="1"/>
</dbReference>
<feature type="compositionally biased region" description="Polar residues" evidence="6">
    <location>
        <begin position="572"/>
        <end position="585"/>
    </location>
</feature>
<dbReference type="PANTHER" id="PTHR10465">
    <property type="entry name" value="TRANSMEMBRANE GTPASE FZO1"/>
    <property type="match status" value="1"/>
</dbReference>
<evidence type="ECO:0000256" key="6">
    <source>
        <dbReference type="SAM" id="MobiDB-lite"/>
    </source>
</evidence>
<name>A0ABZ2V1M6_9CYAN</name>
<gene>
    <name evidence="8" type="ORF">WJM97_07715</name>
</gene>
<evidence type="ECO:0000256" key="3">
    <source>
        <dbReference type="ARBA" id="ARBA00022801"/>
    </source>
</evidence>
<evidence type="ECO:0000256" key="2">
    <source>
        <dbReference type="ARBA" id="ARBA00022741"/>
    </source>
</evidence>
<dbReference type="CDD" id="cd06257">
    <property type="entry name" value="DnaJ"/>
    <property type="match status" value="1"/>
</dbReference>
<dbReference type="InterPro" id="IPR027417">
    <property type="entry name" value="P-loop_NTPase"/>
</dbReference>
<dbReference type="InterPro" id="IPR027094">
    <property type="entry name" value="Mitofusin_fam"/>
</dbReference>
<dbReference type="PROSITE" id="PS50076">
    <property type="entry name" value="DNAJ_2"/>
    <property type="match status" value="1"/>
</dbReference>
<accession>A0ABZ2V1M6</accession>
<keyword evidence="3" id="KW-0378">Hydrolase</keyword>
<feature type="domain" description="J" evidence="7">
    <location>
        <begin position="671"/>
        <end position="732"/>
    </location>
</feature>
<evidence type="ECO:0000313" key="9">
    <source>
        <dbReference type="Proteomes" id="UP001483337"/>
    </source>
</evidence>
<dbReference type="Proteomes" id="UP001483337">
    <property type="component" value="Chromosome"/>
</dbReference>
<dbReference type="PRINTS" id="PR00625">
    <property type="entry name" value="JDOMAIN"/>
</dbReference>
<dbReference type="RefSeq" id="WP_353932461.1">
    <property type="nucleotide sequence ID" value="NZ_CP150886.1"/>
</dbReference>
<dbReference type="InterPro" id="IPR045063">
    <property type="entry name" value="Dynamin_N"/>
</dbReference>
<organism evidence="8 9">
    <name type="scientific">Okeanomitos corallinicola TIOX110</name>
    <dbReference type="NCBI Taxonomy" id="3133117"/>
    <lineage>
        <taxon>Bacteria</taxon>
        <taxon>Bacillati</taxon>
        <taxon>Cyanobacteriota</taxon>
        <taxon>Cyanophyceae</taxon>
        <taxon>Nostocales</taxon>
        <taxon>Aphanizomenonaceae</taxon>
        <taxon>Okeanomitos</taxon>
    </lineage>
</organism>
<evidence type="ECO:0000256" key="4">
    <source>
        <dbReference type="ARBA" id="ARBA00023134"/>
    </source>
</evidence>
<reference evidence="8 9" key="1">
    <citation type="submission" date="2024-04" db="EMBL/GenBank/DDBJ databases">
        <title>Okeanomitos corallinicola gen. &amp; sp. nov. (Nostocales, Cyanobacteria), a new toxic marine heterocyst-forming cyanobacterium from a coral reef.</title>
        <authorList>
            <person name="Li H."/>
            <person name="Li R."/>
            <person name="Kang J."/>
            <person name="Hii K.S."/>
            <person name="Mohamed H.F."/>
            <person name="Xu X."/>
            <person name="Luo Z."/>
        </authorList>
    </citation>
    <scope>NUCLEOTIDE SEQUENCE [LARGE SCALE GENOMIC DNA]</scope>
    <source>
        <strain evidence="8 9">TIOX110</strain>
    </source>
</reference>
<dbReference type="SUPFAM" id="SSF46565">
    <property type="entry name" value="Chaperone J-domain"/>
    <property type="match status" value="1"/>
</dbReference>
<evidence type="ECO:0000259" key="7">
    <source>
        <dbReference type="PROSITE" id="PS50076"/>
    </source>
</evidence>
<dbReference type="PANTHER" id="PTHR10465:SF0">
    <property type="entry name" value="SARCALUMENIN"/>
    <property type="match status" value="1"/>
</dbReference>
<dbReference type="SMART" id="SM00271">
    <property type="entry name" value="DnaJ"/>
    <property type="match status" value="1"/>
</dbReference>
<comment type="subcellular location">
    <subcellularLocation>
        <location evidence="1">Membrane</location>
    </subcellularLocation>
</comment>
<evidence type="ECO:0000256" key="5">
    <source>
        <dbReference type="ARBA" id="ARBA00023136"/>
    </source>
</evidence>
<feature type="region of interest" description="Disordered" evidence="6">
    <location>
        <begin position="572"/>
        <end position="592"/>
    </location>
</feature>
<keyword evidence="5" id="KW-0472">Membrane</keyword>
<dbReference type="Pfam" id="PF00226">
    <property type="entry name" value="DnaJ"/>
    <property type="match status" value="1"/>
</dbReference>
<keyword evidence="2" id="KW-0547">Nucleotide-binding</keyword>
<dbReference type="InterPro" id="IPR036869">
    <property type="entry name" value="J_dom_sf"/>
</dbReference>
<dbReference type="Pfam" id="PF00350">
    <property type="entry name" value="Dynamin_N"/>
    <property type="match status" value="1"/>
</dbReference>
<sequence length="732" mass="82570">MHQKPDYIQLTNSLKSACQSLDLDQESTLYKNIIAVSNYLANPNFQIAVFAPFNYGKSTLLNAMLGNRTLPIDLIPTTGAAITVKYGATLRTRIILSDGTEIYRDGTNILEKFAVLDRNRQMQKNVVSVEVFCPHPFLEKNVELIDLPGTNDREAQDNLVQDKLLGADLVIQVLDARKLMTLGERENLRDWLLEREIKTVIFVANFLNLLTPEEQKQVYHRLLFVAESFRADLPPGFSNLYRVDALPALRARLKGDIALTNSSGLSAFETSLQHIVGILQQDCGGVRLPRVEAITSQIQSLLADKIGKISHEIKTFDENKTSKIAIKEKAKNIIFQGFKSSIYELKECLKLPNLLAKYQSDLAVVLAGNDLQSWQIGTLKQDLTELQLSVMGWLYQAYDFFQEERPEDLTIPFPDAPKLNLPPKPNHTNSHDLRETGSIAVGGGVGWLLGGPVGAAVMGSISYLLNKNIQNNEQQSKDVYHQQVANICIAAAEKYLSDLSVQGLYILTKYEHKASKVINFQPDQEPLEIRKKREILRNSQNAFNQFIIELGKVNIKTKYPPYQQNLETAKSANIQASPPGNSTESTHTEIKTERKVEAQAKADINTNYNPQKKVEIPFQKGSKNPPKPVNVEAKFRAWEIDEEIAQMKANMNSASTQQQSKTQVDKNRITRAYQILGLEPTVSFAEVKQTYKTLVKKWHPDLFVNQPQMQKQVQEKIRLVNAAYNILEAYYQ</sequence>
<dbReference type="InterPro" id="IPR001623">
    <property type="entry name" value="DnaJ_domain"/>
</dbReference>
<keyword evidence="9" id="KW-1185">Reference proteome</keyword>
<protein>
    <submittedName>
        <fullName evidence="8">Dynamin family protein</fullName>
    </submittedName>
</protein>
<dbReference type="CDD" id="cd09912">
    <property type="entry name" value="DLP_2"/>
    <property type="match status" value="1"/>
</dbReference>
<proteinExistence type="predicted"/>
<dbReference type="Gene3D" id="3.40.50.300">
    <property type="entry name" value="P-loop containing nucleotide triphosphate hydrolases"/>
    <property type="match status" value="1"/>
</dbReference>
<evidence type="ECO:0000313" key="8">
    <source>
        <dbReference type="EMBL" id="WZB89563.1"/>
    </source>
</evidence>
<dbReference type="EMBL" id="CP150886">
    <property type="protein sequence ID" value="WZB89563.1"/>
    <property type="molecule type" value="Genomic_DNA"/>
</dbReference>
<dbReference type="Gene3D" id="1.10.287.110">
    <property type="entry name" value="DnaJ domain"/>
    <property type="match status" value="1"/>
</dbReference>